<evidence type="ECO:0000256" key="4">
    <source>
        <dbReference type="ARBA" id="ARBA00022824"/>
    </source>
</evidence>
<comment type="function">
    <text evidence="9">Has a role in transport between endoplasmic reticulum and Golgi.</text>
</comment>
<dbReference type="Pfam" id="PF03878">
    <property type="entry name" value="YIF1"/>
    <property type="match status" value="1"/>
</dbReference>
<evidence type="ECO:0000256" key="1">
    <source>
        <dbReference type="ARBA" id="ARBA00009727"/>
    </source>
</evidence>
<feature type="transmembrane region" description="Helical" evidence="9">
    <location>
        <begin position="320"/>
        <end position="342"/>
    </location>
</feature>
<dbReference type="AlphaFoldDB" id="A0A292PRW9"/>
<evidence type="ECO:0000256" key="2">
    <source>
        <dbReference type="ARBA" id="ARBA00022448"/>
    </source>
</evidence>
<evidence type="ECO:0000256" key="3">
    <source>
        <dbReference type="ARBA" id="ARBA00022692"/>
    </source>
</evidence>
<evidence type="ECO:0000256" key="10">
    <source>
        <dbReference type="SAM" id="MobiDB-lite"/>
    </source>
</evidence>
<dbReference type="EMBL" id="LN891051">
    <property type="protein sequence ID" value="CUS10276.1"/>
    <property type="molecule type" value="Genomic_DNA"/>
</dbReference>
<evidence type="ECO:0000313" key="12">
    <source>
        <dbReference type="Proteomes" id="UP001412239"/>
    </source>
</evidence>
<dbReference type="GO" id="GO:0000139">
    <property type="term" value="C:Golgi membrane"/>
    <property type="evidence" value="ECO:0007669"/>
    <property type="project" value="UniProtKB-SubCell"/>
</dbReference>
<feature type="transmembrane region" description="Helical" evidence="9">
    <location>
        <begin position="238"/>
        <end position="258"/>
    </location>
</feature>
<keyword evidence="8 9" id="KW-0472">Membrane</keyword>
<dbReference type="Proteomes" id="UP001412239">
    <property type="component" value="Unassembled WGS sequence"/>
</dbReference>
<protein>
    <recommendedName>
        <fullName evidence="9">Protein YIF1</fullName>
    </recommendedName>
</protein>
<keyword evidence="3 9" id="KW-0812">Transmembrane</keyword>
<dbReference type="GO" id="GO:0006888">
    <property type="term" value="P:endoplasmic reticulum to Golgi vesicle-mediated transport"/>
    <property type="evidence" value="ECO:0007669"/>
    <property type="project" value="UniProtKB-UniRule"/>
</dbReference>
<comment type="similarity">
    <text evidence="1 9">Belongs to the YIF1 family.</text>
</comment>
<gene>
    <name evidence="11" type="ORF">GSTUAT00005646001</name>
</gene>
<keyword evidence="7 9" id="KW-0333">Golgi apparatus</keyword>
<evidence type="ECO:0000313" key="11">
    <source>
        <dbReference type="EMBL" id="CUS10276.1"/>
    </source>
</evidence>
<dbReference type="GO" id="GO:0030134">
    <property type="term" value="C:COPII-coated ER to Golgi transport vesicle"/>
    <property type="evidence" value="ECO:0007669"/>
    <property type="project" value="TreeGrafter"/>
</dbReference>
<reference evidence="11" key="1">
    <citation type="submission" date="2015-10" db="EMBL/GenBank/DDBJ databases">
        <authorList>
            <person name="Regsiter A."/>
            <person name="william w."/>
        </authorList>
    </citation>
    <scope>NUCLEOTIDE SEQUENCE</scope>
    <source>
        <strain evidence="11">Montdore</strain>
    </source>
</reference>
<keyword evidence="4 9" id="KW-0256">Endoplasmic reticulum</keyword>
<evidence type="ECO:0000256" key="8">
    <source>
        <dbReference type="ARBA" id="ARBA00023136"/>
    </source>
</evidence>
<dbReference type="GO" id="GO:0015031">
    <property type="term" value="P:protein transport"/>
    <property type="evidence" value="ECO:0007669"/>
    <property type="project" value="UniProtKB-KW"/>
</dbReference>
<evidence type="ECO:0000256" key="7">
    <source>
        <dbReference type="ARBA" id="ARBA00023034"/>
    </source>
</evidence>
<dbReference type="GO" id="GO:0005789">
    <property type="term" value="C:endoplasmic reticulum membrane"/>
    <property type="evidence" value="ECO:0007669"/>
    <property type="project" value="UniProtKB-SubCell"/>
</dbReference>
<proteinExistence type="inferred from homology"/>
<dbReference type="PANTHER" id="PTHR14083">
    <property type="entry name" value="YIP1 INTERACTING FACTOR HOMOLOG YIF1 PROTEIN"/>
    <property type="match status" value="1"/>
</dbReference>
<feature type="region of interest" description="Disordered" evidence="10">
    <location>
        <begin position="1"/>
        <end position="43"/>
    </location>
</feature>
<evidence type="ECO:0000256" key="5">
    <source>
        <dbReference type="ARBA" id="ARBA00022927"/>
    </source>
</evidence>
<keyword evidence="6 9" id="KW-1133">Transmembrane helix</keyword>
<evidence type="ECO:0000256" key="9">
    <source>
        <dbReference type="RuleBase" id="RU368073"/>
    </source>
</evidence>
<dbReference type="InterPro" id="IPR005578">
    <property type="entry name" value="Yif1_fam"/>
</dbReference>
<comment type="subcellular location">
    <subcellularLocation>
        <location evidence="9">Endoplasmic reticulum membrane</location>
        <topology evidence="9">Multi-pass membrane protein</topology>
    </subcellularLocation>
    <subcellularLocation>
        <location evidence="9">Golgi apparatus membrane</location>
        <topology evidence="9">Multi-pass membrane protein</topology>
    </subcellularLocation>
</comment>
<feature type="transmembrane region" description="Helical" evidence="9">
    <location>
        <begin position="264"/>
        <end position="282"/>
    </location>
</feature>
<feature type="transmembrane region" description="Helical" evidence="9">
    <location>
        <begin position="170"/>
        <end position="187"/>
    </location>
</feature>
<dbReference type="GO" id="GO:0005793">
    <property type="term" value="C:endoplasmic reticulum-Golgi intermediate compartment"/>
    <property type="evidence" value="ECO:0007669"/>
    <property type="project" value="UniProtKB-UniRule"/>
</dbReference>
<keyword evidence="12" id="KW-1185">Reference proteome</keyword>
<feature type="compositionally biased region" description="Pro residues" evidence="10">
    <location>
        <begin position="9"/>
        <end position="19"/>
    </location>
</feature>
<accession>A0A292PRW9</accession>
<evidence type="ECO:0000256" key="6">
    <source>
        <dbReference type="ARBA" id="ARBA00022989"/>
    </source>
</evidence>
<dbReference type="PANTHER" id="PTHR14083:SF0">
    <property type="entry name" value="YIP1D-INTERACTING FACTOR 1, ISOFORM C"/>
    <property type="match status" value="1"/>
</dbReference>
<organism evidence="11 12">
    <name type="scientific">Tuber aestivum</name>
    <name type="common">summer truffle</name>
    <dbReference type="NCBI Taxonomy" id="59557"/>
    <lineage>
        <taxon>Eukaryota</taxon>
        <taxon>Fungi</taxon>
        <taxon>Dikarya</taxon>
        <taxon>Ascomycota</taxon>
        <taxon>Pezizomycotina</taxon>
        <taxon>Pezizomycetes</taxon>
        <taxon>Pezizales</taxon>
        <taxon>Tuberaceae</taxon>
        <taxon>Tuber</taxon>
    </lineage>
</organism>
<name>A0A292PRW9_9PEZI</name>
<keyword evidence="2 9" id="KW-0813">Transport</keyword>
<keyword evidence="5 9" id="KW-0653">Protein transport</keyword>
<sequence length="345" mass="37894">MQRSIYPAKTPPLHHPVPQKPVTVPVMHSPPPPPSSSNSYYSSPYDAPTSYSNGASLHPNSAAYPSWGGGGGPSGFLADPTAQMGLSVAKAAMSGGTDYAEKNINRYLSALRPYFAVTNTYVLQKLRLLLFPYRHTPWFRVSSTRSSTTPGGPLEYYYLPPREDINSPDLYIPVMSIVTYILLNSFISGISGNFHPKQLAQTASTSFVIMLFEIAIMKLGVYLLSISNGNGEGQLLDLLGYSGYKFFGAIMTILIGEVLGQSGFLGWSVFLYFFAGNAFFLLRSLKHVLLPSENNPQEGRGVYTSSSTVPRIQRKKRRTWFLFFYSYVVQFLSALILTSGVGKGA</sequence>
<feature type="transmembrane region" description="Helical" evidence="9">
    <location>
        <begin position="207"/>
        <end position="226"/>
    </location>
</feature>